<evidence type="ECO:0000313" key="2">
    <source>
        <dbReference type="Proteomes" id="UP000053593"/>
    </source>
</evidence>
<keyword evidence="2" id="KW-1185">Reference proteome</keyword>
<dbReference type="AlphaFoldDB" id="A0A0D0BCC4"/>
<gene>
    <name evidence="1" type="ORF">GYMLUDRAFT_373070</name>
</gene>
<organism evidence="1 2">
    <name type="scientific">Collybiopsis luxurians FD-317 M1</name>
    <dbReference type="NCBI Taxonomy" id="944289"/>
    <lineage>
        <taxon>Eukaryota</taxon>
        <taxon>Fungi</taxon>
        <taxon>Dikarya</taxon>
        <taxon>Basidiomycota</taxon>
        <taxon>Agaricomycotina</taxon>
        <taxon>Agaricomycetes</taxon>
        <taxon>Agaricomycetidae</taxon>
        <taxon>Agaricales</taxon>
        <taxon>Marasmiineae</taxon>
        <taxon>Omphalotaceae</taxon>
        <taxon>Collybiopsis</taxon>
        <taxon>Collybiopsis luxurians</taxon>
    </lineage>
</organism>
<dbReference type="Proteomes" id="UP000053593">
    <property type="component" value="Unassembled WGS sequence"/>
</dbReference>
<protein>
    <submittedName>
        <fullName evidence="1">Uncharacterized protein</fullName>
    </submittedName>
</protein>
<feature type="non-terminal residue" evidence="1">
    <location>
        <position position="130"/>
    </location>
</feature>
<evidence type="ECO:0000313" key="1">
    <source>
        <dbReference type="EMBL" id="KIK52066.1"/>
    </source>
</evidence>
<dbReference type="HOGENOM" id="CLU_1943113_0_0_1"/>
<name>A0A0D0BCC4_9AGAR</name>
<sequence>MEPCCSWSQSGFQIVSFGSPLACRRNTPTSIAEALQPKFLLADQVFHLLPRHHHLLSSKDLFVNFQKLKHHLLCSGSIRSACKFAQSTPSHLSSTFLVSLDEVALEEDSWAALTFWTSTLKAILRHMHAR</sequence>
<proteinExistence type="predicted"/>
<dbReference type="EMBL" id="KN834849">
    <property type="protein sequence ID" value="KIK52066.1"/>
    <property type="molecule type" value="Genomic_DNA"/>
</dbReference>
<reference evidence="1 2" key="1">
    <citation type="submission" date="2014-04" db="EMBL/GenBank/DDBJ databases">
        <title>Evolutionary Origins and Diversification of the Mycorrhizal Mutualists.</title>
        <authorList>
            <consortium name="DOE Joint Genome Institute"/>
            <consortium name="Mycorrhizal Genomics Consortium"/>
            <person name="Kohler A."/>
            <person name="Kuo A."/>
            <person name="Nagy L.G."/>
            <person name="Floudas D."/>
            <person name="Copeland A."/>
            <person name="Barry K.W."/>
            <person name="Cichocki N."/>
            <person name="Veneault-Fourrey C."/>
            <person name="LaButti K."/>
            <person name="Lindquist E.A."/>
            <person name="Lipzen A."/>
            <person name="Lundell T."/>
            <person name="Morin E."/>
            <person name="Murat C."/>
            <person name="Riley R."/>
            <person name="Ohm R."/>
            <person name="Sun H."/>
            <person name="Tunlid A."/>
            <person name="Henrissat B."/>
            <person name="Grigoriev I.V."/>
            <person name="Hibbett D.S."/>
            <person name="Martin F."/>
        </authorList>
    </citation>
    <scope>NUCLEOTIDE SEQUENCE [LARGE SCALE GENOMIC DNA]</scope>
    <source>
        <strain evidence="1 2">FD-317 M1</strain>
    </source>
</reference>
<accession>A0A0D0BCC4</accession>